<dbReference type="InterPro" id="IPR016024">
    <property type="entry name" value="ARM-type_fold"/>
</dbReference>
<name>A0A4Q7KKB4_9PSEU</name>
<dbReference type="SUPFAM" id="SSF48371">
    <property type="entry name" value="ARM repeat"/>
    <property type="match status" value="1"/>
</dbReference>
<gene>
    <name evidence="1" type="ORF">EV193_10843</name>
</gene>
<dbReference type="OrthoDB" id="3873233at2"/>
<evidence type="ECO:0000313" key="1">
    <source>
        <dbReference type="EMBL" id="RZS34695.1"/>
    </source>
</evidence>
<dbReference type="Gene3D" id="1.25.10.10">
    <property type="entry name" value="Leucine-rich Repeat Variant"/>
    <property type="match status" value="1"/>
</dbReference>
<accession>A0A4Q7KKB4</accession>
<keyword evidence="2" id="KW-1185">Reference proteome</keyword>
<organism evidence="1 2">
    <name type="scientific">Herbihabitans rhizosphaerae</name>
    <dbReference type="NCBI Taxonomy" id="1872711"/>
    <lineage>
        <taxon>Bacteria</taxon>
        <taxon>Bacillati</taxon>
        <taxon>Actinomycetota</taxon>
        <taxon>Actinomycetes</taxon>
        <taxon>Pseudonocardiales</taxon>
        <taxon>Pseudonocardiaceae</taxon>
        <taxon>Herbihabitans</taxon>
    </lineage>
</organism>
<proteinExistence type="predicted"/>
<dbReference type="RefSeq" id="WP_130346159.1">
    <property type="nucleotide sequence ID" value="NZ_SGWQ01000008.1"/>
</dbReference>
<dbReference type="Proteomes" id="UP000294257">
    <property type="component" value="Unassembled WGS sequence"/>
</dbReference>
<evidence type="ECO:0008006" key="3">
    <source>
        <dbReference type="Google" id="ProtNLM"/>
    </source>
</evidence>
<dbReference type="AlphaFoldDB" id="A0A4Q7KKB4"/>
<evidence type="ECO:0000313" key="2">
    <source>
        <dbReference type="Proteomes" id="UP000294257"/>
    </source>
</evidence>
<comment type="caution">
    <text evidence="1">The sequence shown here is derived from an EMBL/GenBank/DDBJ whole genome shotgun (WGS) entry which is preliminary data.</text>
</comment>
<reference evidence="1 2" key="1">
    <citation type="submission" date="2019-02" db="EMBL/GenBank/DDBJ databases">
        <title>Genomic Encyclopedia of Type Strains, Phase IV (KMG-IV): sequencing the most valuable type-strain genomes for metagenomic binning, comparative biology and taxonomic classification.</title>
        <authorList>
            <person name="Goeker M."/>
        </authorList>
    </citation>
    <scope>NUCLEOTIDE SEQUENCE [LARGE SCALE GENOMIC DNA]</scope>
    <source>
        <strain evidence="1 2">DSM 101727</strain>
    </source>
</reference>
<sequence>MSARHDAVAALVRLADSPHVPDRADAGRALSSFAEMAEAREPLLTLVLDAHDTFVTEETTEALLRRHDKAGLTVVAAAIGTADENTLDHLHDAVTAVLSIYSRDRDAALRVCQELRDDTDERVRSGADQLIADLTEITPVLVPAGE</sequence>
<protein>
    <recommendedName>
        <fullName evidence="3">HEAT repeat protein</fullName>
    </recommendedName>
</protein>
<dbReference type="EMBL" id="SGWQ01000008">
    <property type="protein sequence ID" value="RZS34695.1"/>
    <property type="molecule type" value="Genomic_DNA"/>
</dbReference>
<dbReference type="InterPro" id="IPR011989">
    <property type="entry name" value="ARM-like"/>
</dbReference>